<keyword evidence="1 2" id="KW-0812">Transmembrane</keyword>
<dbReference type="AlphaFoldDB" id="A4VDH4"/>
<dbReference type="Proteomes" id="UP000009168">
    <property type="component" value="Unassembled WGS sequence"/>
</dbReference>
<keyword evidence="3" id="KW-1185">Reference proteome</keyword>
<dbReference type="GeneID" id="7838826"/>
<protein>
    <submittedName>
        <fullName evidence="2">Transmembrane protein, putative</fullName>
    </submittedName>
</protein>
<gene>
    <name evidence="2" type="ORF">TTHERM_00388409</name>
</gene>
<keyword evidence="1" id="KW-0472">Membrane</keyword>
<evidence type="ECO:0000313" key="2">
    <source>
        <dbReference type="EMBL" id="EDK31577.2"/>
    </source>
</evidence>
<reference evidence="3" key="1">
    <citation type="journal article" date="2006" name="PLoS Biol.">
        <title>Macronuclear genome sequence of the ciliate Tetrahymena thermophila, a model eukaryote.</title>
        <authorList>
            <person name="Eisen J.A."/>
            <person name="Coyne R.S."/>
            <person name="Wu M."/>
            <person name="Wu D."/>
            <person name="Thiagarajan M."/>
            <person name="Wortman J.R."/>
            <person name="Badger J.H."/>
            <person name="Ren Q."/>
            <person name="Amedeo P."/>
            <person name="Jones K.M."/>
            <person name="Tallon L.J."/>
            <person name="Delcher A.L."/>
            <person name="Salzberg S.L."/>
            <person name="Silva J.C."/>
            <person name="Haas B.J."/>
            <person name="Majoros W.H."/>
            <person name="Farzad M."/>
            <person name="Carlton J.M."/>
            <person name="Smith R.K. Jr."/>
            <person name="Garg J."/>
            <person name="Pearlman R.E."/>
            <person name="Karrer K.M."/>
            <person name="Sun L."/>
            <person name="Manning G."/>
            <person name="Elde N.C."/>
            <person name="Turkewitz A.P."/>
            <person name="Asai D.J."/>
            <person name="Wilkes D.E."/>
            <person name="Wang Y."/>
            <person name="Cai H."/>
            <person name="Collins K."/>
            <person name="Stewart B.A."/>
            <person name="Lee S.R."/>
            <person name="Wilamowska K."/>
            <person name="Weinberg Z."/>
            <person name="Ruzzo W.L."/>
            <person name="Wloga D."/>
            <person name="Gaertig J."/>
            <person name="Frankel J."/>
            <person name="Tsao C.-C."/>
            <person name="Gorovsky M.A."/>
            <person name="Keeling P.J."/>
            <person name="Waller R.F."/>
            <person name="Patron N.J."/>
            <person name="Cherry J.M."/>
            <person name="Stover N.A."/>
            <person name="Krieger C.J."/>
            <person name="del Toro C."/>
            <person name="Ryder H.F."/>
            <person name="Williamson S.C."/>
            <person name="Barbeau R.A."/>
            <person name="Hamilton E.P."/>
            <person name="Orias E."/>
        </authorList>
    </citation>
    <scope>NUCLEOTIDE SEQUENCE [LARGE SCALE GENOMIC DNA]</scope>
    <source>
        <strain evidence="3">SB210</strain>
    </source>
</reference>
<feature type="transmembrane region" description="Helical" evidence="1">
    <location>
        <begin position="109"/>
        <end position="127"/>
    </location>
</feature>
<dbReference type="HOGENOM" id="CLU_2042808_0_0_1"/>
<dbReference type="InParanoid" id="A4VDH4"/>
<feature type="transmembrane region" description="Helical" evidence="1">
    <location>
        <begin position="72"/>
        <end position="89"/>
    </location>
</feature>
<proteinExistence type="predicted"/>
<dbReference type="RefSeq" id="XP_001471417.2">
    <property type="nucleotide sequence ID" value="XM_001471367.2"/>
</dbReference>
<accession>A4VDH4</accession>
<sequence length="180" mass="22393">MYNLLDIFKSILQVQRNEEYCKFQMHQEKYLNLYRLELKETNHKNLTFQRLSQKLSLLPFHKYKLNIEVIRIIKLIPFLFSFQVLYEQTYWIKLQIYYQYEYCLEQSNIYYYCFGYLLFINYQYFLLYSQVKLDNNVCTSPVQSQDALYQKLDQLKLRDTHLSNFIAFFLQHYQLDFMKK</sequence>
<evidence type="ECO:0000313" key="3">
    <source>
        <dbReference type="Proteomes" id="UP000009168"/>
    </source>
</evidence>
<organism evidence="2 3">
    <name type="scientific">Tetrahymena thermophila (strain SB210)</name>
    <dbReference type="NCBI Taxonomy" id="312017"/>
    <lineage>
        <taxon>Eukaryota</taxon>
        <taxon>Sar</taxon>
        <taxon>Alveolata</taxon>
        <taxon>Ciliophora</taxon>
        <taxon>Intramacronucleata</taxon>
        <taxon>Oligohymenophorea</taxon>
        <taxon>Hymenostomatida</taxon>
        <taxon>Tetrahymenina</taxon>
        <taxon>Tetrahymenidae</taxon>
        <taxon>Tetrahymena</taxon>
    </lineage>
</organism>
<dbReference type="KEGG" id="tet:TTHERM_00388409"/>
<evidence type="ECO:0000256" key="1">
    <source>
        <dbReference type="SAM" id="Phobius"/>
    </source>
</evidence>
<keyword evidence="1" id="KW-1133">Transmembrane helix</keyword>
<dbReference type="EMBL" id="GG662644">
    <property type="protein sequence ID" value="EDK31577.2"/>
    <property type="molecule type" value="Genomic_DNA"/>
</dbReference>
<name>A4VDH4_TETTS</name>